<sequence length="158" mass="16718">MVETRGAALLIARACQRTVLVFEAVVAMMGSRFVGTAAKFEEAVVHCVRDMGADEAATSDSPAGTKPAAETESSAQVDGACDSADEDKEEFFDAEDFSKAGETTPTTAVTPSSEAYLREDAPELETPRTNDRAWALASDQSELARVPPPEVFTAAVII</sequence>
<keyword evidence="2" id="KW-1185">Reference proteome</keyword>
<name>A0AC60NZA7_IXOPE</name>
<comment type="caution">
    <text evidence="1">The sequence shown here is derived from an EMBL/GenBank/DDBJ whole genome shotgun (WGS) entry which is preliminary data.</text>
</comment>
<organism evidence="1 2">
    <name type="scientific">Ixodes persulcatus</name>
    <name type="common">Taiga tick</name>
    <dbReference type="NCBI Taxonomy" id="34615"/>
    <lineage>
        <taxon>Eukaryota</taxon>
        <taxon>Metazoa</taxon>
        <taxon>Ecdysozoa</taxon>
        <taxon>Arthropoda</taxon>
        <taxon>Chelicerata</taxon>
        <taxon>Arachnida</taxon>
        <taxon>Acari</taxon>
        <taxon>Parasitiformes</taxon>
        <taxon>Ixodida</taxon>
        <taxon>Ixodoidea</taxon>
        <taxon>Ixodidae</taxon>
        <taxon>Ixodinae</taxon>
        <taxon>Ixodes</taxon>
    </lineage>
</organism>
<evidence type="ECO:0000313" key="1">
    <source>
        <dbReference type="EMBL" id="KAG0412496.1"/>
    </source>
</evidence>
<reference evidence="1 2" key="1">
    <citation type="journal article" date="2020" name="Cell">
        <title>Large-Scale Comparative Analyses of Tick Genomes Elucidate Their Genetic Diversity and Vector Capacities.</title>
        <authorList>
            <consortium name="Tick Genome and Microbiome Consortium (TIGMIC)"/>
            <person name="Jia N."/>
            <person name="Wang J."/>
            <person name="Shi W."/>
            <person name="Du L."/>
            <person name="Sun Y."/>
            <person name="Zhan W."/>
            <person name="Jiang J.F."/>
            <person name="Wang Q."/>
            <person name="Zhang B."/>
            <person name="Ji P."/>
            <person name="Bell-Sakyi L."/>
            <person name="Cui X.M."/>
            <person name="Yuan T.T."/>
            <person name="Jiang B.G."/>
            <person name="Yang W.F."/>
            <person name="Lam T.T."/>
            <person name="Chang Q.C."/>
            <person name="Ding S.J."/>
            <person name="Wang X.J."/>
            <person name="Zhu J.G."/>
            <person name="Ruan X.D."/>
            <person name="Zhao L."/>
            <person name="Wei J.T."/>
            <person name="Ye R.Z."/>
            <person name="Que T.C."/>
            <person name="Du C.H."/>
            <person name="Zhou Y.H."/>
            <person name="Cheng J.X."/>
            <person name="Dai P.F."/>
            <person name="Guo W.B."/>
            <person name="Han X.H."/>
            <person name="Huang E.J."/>
            <person name="Li L.F."/>
            <person name="Wei W."/>
            <person name="Gao Y.C."/>
            <person name="Liu J.Z."/>
            <person name="Shao H.Z."/>
            <person name="Wang X."/>
            <person name="Wang C.C."/>
            <person name="Yang T.C."/>
            <person name="Huo Q.B."/>
            <person name="Li W."/>
            <person name="Chen H.Y."/>
            <person name="Chen S.E."/>
            <person name="Zhou L.G."/>
            <person name="Ni X.B."/>
            <person name="Tian J.H."/>
            <person name="Sheng Y."/>
            <person name="Liu T."/>
            <person name="Pan Y.S."/>
            <person name="Xia L.Y."/>
            <person name="Li J."/>
            <person name="Zhao F."/>
            <person name="Cao W.C."/>
        </authorList>
    </citation>
    <scope>NUCLEOTIDE SEQUENCE [LARGE SCALE GENOMIC DNA]</scope>
    <source>
        <strain evidence="1">Iper-2018</strain>
    </source>
</reference>
<gene>
    <name evidence="1" type="ORF">HPB47_010363</name>
</gene>
<accession>A0AC60NZA7</accession>
<protein>
    <submittedName>
        <fullName evidence="1">Uncharacterized protein</fullName>
    </submittedName>
</protein>
<evidence type="ECO:0000313" key="2">
    <source>
        <dbReference type="Proteomes" id="UP000805193"/>
    </source>
</evidence>
<proteinExistence type="predicted"/>
<dbReference type="Proteomes" id="UP000805193">
    <property type="component" value="Unassembled WGS sequence"/>
</dbReference>
<dbReference type="EMBL" id="JABSTQ010011342">
    <property type="protein sequence ID" value="KAG0412496.1"/>
    <property type="molecule type" value="Genomic_DNA"/>
</dbReference>